<dbReference type="InterPro" id="IPR058248">
    <property type="entry name" value="Lxx211020-like"/>
</dbReference>
<protein>
    <recommendedName>
        <fullName evidence="4">Copper chaperone PCu(A)C</fullName>
    </recommendedName>
</protein>
<dbReference type="Proteomes" id="UP000256763">
    <property type="component" value="Unassembled WGS sequence"/>
</dbReference>
<name>A0A3E0WR01_9GAMM</name>
<evidence type="ECO:0000313" key="2">
    <source>
        <dbReference type="EMBL" id="RFA34623.1"/>
    </source>
</evidence>
<dbReference type="PANTHER" id="PTHR36302:SF1">
    <property type="entry name" value="COPPER CHAPERONE PCU(A)C"/>
    <property type="match status" value="1"/>
</dbReference>
<dbReference type="AlphaFoldDB" id="A0A3E0WR01"/>
<gene>
    <name evidence="2" type="ORF">CAL65_14765</name>
</gene>
<feature type="chain" id="PRO_5017537230" description="Copper chaperone PCu(A)C" evidence="1">
    <location>
        <begin position="24"/>
        <end position="155"/>
    </location>
</feature>
<dbReference type="SUPFAM" id="SSF110087">
    <property type="entry name" value="DR1885-like metal-binding protein"/>
    <property type="match status" value="1"/>
</dbReference>
<sequence>MKQALRAFAGPLAIMMCVFSAPAASETLEASGAYARATPPGTENSAAYLVLRNTGEGDRRLVGAATPVAQTVELHTHLHEDGVMRMRQVEYIELPADSQVALEPGGLHIMLLGVREPLEAGQTVPLTLQFDGEEQLTVQAEVRHPSRSRHHHRHH</sequence>
<feature type="signal peptide" evidence="1">
    <location>
        <begin position="1"/>
        <end position="23"/>
    </location>
</feature>
<dbReference type="PANTHER" id="PTHR36302">
    <property type="entry name" value="BLR7088 PROTEIN"/>
    <property type="match status" value="1"/>
</dbReference>
<evidence type="ECO:0000256" key="1">
    <source>
        <dbReference type="SAM" id="SignalP"/>
    </source>
</evidence>
<evidence type="ECO:0008006" key="4">
    <source>
        <dbReference type="Google" id="ProtNLM"/>
    </source>
</evidence>
<keyword evidence="1" id="KW-0732">Signal</keyword>
<reference evidence="3" key="1">
    <citation type="submission" date="2017-05" db="EMBL/GenBank/DDBJ databases">
        <authorList>
            <person name="Sharma S."/>
            <person name="Sidhu C."/>
            <person name="Pinnaka A.K."/>
        </authorList>
    </citation>
    <scope>NUCLEOTIDE SEQUENCE [LARGE SCALE GENOMIC DNA]</scope>
    <source>
        <strain evidence="3">AK93</strain>
    </source>
</reference>
<dbReference type="EMBL" id="NFZW01000015">
    <property type="protein sequence ID" value="RFA34623.1"/>
    <property type="molecule type" value="Genomic_DNA"/>
</dbReference>
<proteinExistence type="predicted"/>
<keyword evidence="3" id="KW-1185">Reference proteome</keyword>
<dbReference type="InterPro" id="IPR007410">
    <property type="entry name" value="LpqE-like"/>
</dbReference>
<dbReference type="RefSeq" id="WP_116302818.1">
    <property type="nucleotide sequence ID" value="NZ_NFZV01000014.1"/>
</dbReference>
<accession>A0A3E0WR01</accession>
<dbReference type="Pfam" id="PF04314">
    <property type="entry name" value="PCuAC"/>
    <property type="match status" value="1"/>
</dbReference>
<dbReference type="Gene3D" id="2.60.40.1890">
    <property type="entry name" value="PCu(A)C copper chaperone"/>
    <property type="match status" value="1"/>
</dbReference>
<evidence type="ECO:0000313" key="3">
    <source>
        <dbReference type="Proteomes" id="UP000256763"/>
    </source>
</evidence>
<organism evidence="2 3">
    <name type="scientific">Alkalilimnicola ehrlichii</name>
    <dbReference type="NCBI Taxonomy" id="351052"/>
    <lineage>
        <taxon>Bacteria</taxon>
        <taxon>Pseudomonadati</taxon>
        <taxon>Pseudomonadota</taxon>
        <taxon>Gammaproteobacteria</taxon>
        <taxon>Chromatiales</taxon>
        <taxon>Ectothiorhodospiraceae</taxon>
        <taxon>Alkalilimnicola</taxon>
    </lineage>
</organism>
<dbReference type="OrthoDB" id="9796962at2"/>
<dbReference type="InterPro" id="IPR036182">
    <property type="entry name" value="PCuAC_sf"/>
</dbReference>
<comment type="caution">
    <text evidence="2">The sequence shown here is derived from an EMBL/GenBank/DDBJ whole genome shotgun (WGS) entry which is preliminary data.</text>
</comment>